<dbReference type="Proteomes" id="UP000667650">
    <property type="component" value="Unassembled WGS sequence"/>
</dbReference>
<evidence type="ECO:0000313" key="2">
    <source>
        <dbReference type="EMBL" id="NAY90899.1"/>
    </source>
</evidence>
<sequence length="109" mass="13222">MNKTAEGNTKEIQELLIRMERNNNLVQRLSRKLNSYTCEPNNRSCFEKLDNLRRSFRVFKDQQNHLLRLLHQKKEQTEQMEGQIKLHLQRFKDLEKEIAAYILTTNKYQ</sequence>
<dbReference type="RefSeq" id="WP_166522296.1">
    <property type="nucleotide sequence ID" value="NZ_JAAABI010000001.1"/>
</dbReference>
<comment type="caution">
    <text evidence="2">The sequence shown here is derived from an EMBL/GenBank/DDBJ whole genome shotgun (WGS) entry which is preliminary data.</text>
</comment>
<dbReference type="EMBL" id="JAAABI010000001">
    <property type="protein sequence ID" value="NAY90899.1"/>
    <property type="molecule type" value="Genomic_DNA"/>
</dbReference>
<feature type="coiled-coil region" evidence="1">
    <location>
        <begin position="2"/>
        <end position="39"/>
    </location>
</feature>
<protein>
    <submittedName>
        <fullName evidence="2">Uncharacterized protein</fullName>
    </submittedName>
</protein>
<proteinExistence type="predicted"/>
<name>A0A964TAX1_9FLAO</name>
<organism evidence="2 3">
    <name type="scientific">Flagellimonas ochracea</name>
    <dbReference type="NCBI Taxonomy" id="2696472"/>
    <lineage>
        <taxon>Bacteria</taxon>
        <taxon>Pseudomonadati</taxon>
        <taxon>Bacteroidota</taxon>
        <taxon>Flavobacteriia</taxon>
        <taxon>Flavobacteriales</taxon>
        <taxon>Flavobacteriaceae</taxon>
        <taxon>Flagellimonas</taxon>
    </lineage>
</organism>
<dbReference type="AlphaFoldDB" id="A0A964TAX1"/>
<accession>A0A964TAX1</accession>
<gene>
    <name evidence="2" type="ORF">GTQ34_03115</name>
</gene>
<keyword evidence="3" id="KW-1185">Reference proteome</keyword>
<reference evidence="2" key="1">
    <citation type="submission" date="2020-01" db="EMBL/GenBank/DDBJ databases">
        <title>Muricauda ochracea sp. nov., isolated from a tidal flat of Garorim bay in Korea.</title>
        <authorList>
            <person name="Kim D."/>
            <person name="Yoo Y."/>
            <person name="Kim J.-J."/>
        </authorList>
    </citation>
    <scope>NUCLEOTIDE SEQUENCE</scope>
    <source>
        <strain evidence="2">JGD-17</strain>
    </source>
</reference>
<keyword evidence="1" id="KW-0175">Coiled coil</keyword>
<evidence type="ECO:0000256" key="1">
    <source>
        <dbReference type="SAM" id="Coils"/>
    </source>
</evidence>
<evidence type="ECO:0000313" key="3">
    <source>
        <dbReference type="Proteomes" id="UP000667650"/>
    </source>
</evidence>